<dbReference type="AlphaFoldDB" id="A0A2T7AV27"/>
<keyword evidence="1" id="KW-0472">Membrane</keyword>
<reference evidence="3 4" key="1">
    <citation type="submission" date="2016-12" db="EMBL/GenBank/DDBJ databases">
        <title>Analysis of the Molecular Diversity Among Cronobacter Species Isolated from Filth Flies Using a Pan Genomic DNA Microarray.</title>
        <authorList>
            <person name="Pava-Ripoll M."/>
            <person name="Tall B."/>
            <person name="Farber J."/>
            <person name="Fanning S."/>
            <person name="Lehner A."/>
            <person name="Stephan R."/>
            <person name="Pagotto F."/>
            <person name="Iverson C."/>
            <person name="Ziobro G."/>
            <person name="Miller A."/>
            <person name="Pearson R."/>
            <person name="Yan Q."/>
            <person name="Kim M."/>
            <person name="Jeong S."/>
            <person name="Park J."/>
            <person name="Jun S."/>
            <person name="Choi H."/>
            <person name="Chung T."/>
            <person name="Yoo Y."/>
            <person name="Park E."/>
            <person name="Hwang S."/>
            <person name="Lee B."/>
            <person name="Sathyamoorthy V."/>
            <person name="Carter L."/>
            <person name="Mammel M."/>
            <person name="Jackson S."/>
            <person name="Kothary M."/>
            <person name="Patel I."/>
            <person name="Grim C."/>
            <person name="Gopinath G."/>
            <person name="Gangiredla J."/>
            <person name="Chase H."/>
        </authorList>
    </citation>
    <scope>NUCLEOTIDE SEQUENCE [LARGE SCALE GENOMIC DNA]</scope>
    <source>
        <strain evidence="3 4">MOD1-Md1s</strain>
    </source>
</reference>
<proteinExistence type="predicted"/>
<protein>
    <submittedName>
        <fullName evidence="3">Uncharacterized protein</fullName>
    </submittedName>
</protein>
<feature type="transmembrane region" description="Helical" evidence="1">
    <location>
        <begin position="53"/>
        <end position="73"/>
    </location>
</feature>
<dbReference type="EMBL" id="WAGD01000036">
    <property type="protein sequence ID" value="KAB0877472.1"/>
    <property type="molecule type" value="Genomic_DNA"/>
</dbReference>
<feature type="transmembrane region" description="Helical" evidence="1">
    <location>
        <begin position="7"/>
        <end position="27"/>
    </location>
</feature>
<dbReference type="Proteomes" id="UP000469927">
    <property type="component" value="Unassembled WGS sequence"/>
</dbReference>
<comment type="caution">
    <text evidence="3">The sequence shown here is derived from an EMBL/GenBank/DDBJ whole genome shotgun (WGS) entry which is preliminary data.</text>
</comment>
<reference evidence="2 5" key="2">
    <citation type="submission" date="2019-08" db="EMBL/GenBank/DDBJ databases">
        <title>Prevalence, distribution, and phylogeny of type two toxin-antitoxin genes possessed by Cronobacter species where C. sakazakii homologs follow sequence type lineages.</title>
        <authorList>
            <person name="Finkelstein S."/>
            <person name="Negrete F."/>
            <person name="Jang H."/>
            <person name="Gopinath G.R."/>
            <person name="Tall B.D."/>
        </authorList>
    </citation>
    <scope>NUCLEOTIDE SEQUENCE [LARGE SCALE GENOMIC DNA]</scope>
    <source>
        <strain evidence="2 5">MOD1_GK1257</strain>
    </source>
</reference>
<evidence type="ECO:0000313" key="5">
    <source>
        <dbReference type="Proteomes" id="UP000469927"/>
    </source>
</evidence>
<name>A0A2T7AV27_9ENTR</name>
<evidence type="ECO:0000256" key="1">
    <source>
        <dbReference type="SAM" id="Phobius"/>
    </source>
</evidence>
<dbReference type="OrthoDB" id="6566431at2"/>
<keyword evidence="5" id="KW-1185">Reference proteome</keyword>
<dbReference type="Proteomes" id="UP000244378">
    <property type="component" value="Unassembled WGS sequence"/>
</dbReference>
<dbReference type="EMBL" id="MSAE01000012">
    <property type="protein sequence ID" value="PUX15711.1"/>
    <property type="molecule type" value="Genomic_DNA"/>
</dbReference>
<keyword evidence="1" id="KW-0812">Transmembrane</keyword>
<accession>A0A2T7AV27</accession>
<evidence type="ECO:0000313" key="3">
    <source>
        <dbReference type="EMBL" id="PUX15711.1"/>
    </source>
</evidence>
<evidence type="ECO:0000313" key="2">
    <source>
        <dbReference type="EMBL" id="KAB0877472.1"/>
    </source>
</evidence>
<evidence type="ECO:0000313" key="4">
    <source>
        <dbReference type="Proteomes" id="UP000244378"/>
    </source>
</evidence>
<keyword evidence="1" id="KW-1133">Transmembrane helix</keyword>
<sequence>MKVSALLANVVLFGVLYMITIPTIHFWRPLTRQETDSLVATAEWIGLLNAQELWWLLMALADFIVALLLFIVVKTLWRRLKHRNV</sequence>
<gene>
    <name evidence="3" type="ORF">AUN14_07380</name>
    <name evidence="2" type="ORF">FZI19_12440</name>
</gene>
<organism evidence="3 4">
    <name type="scientific">Cronobacter muytjensii</name>
    <dbReference type="NCBI Taxonomy" id="413501"/>
    <lineage>
        <taxon>Bacteria</taxon>
        <taxon>Pseudomonadati</taxon>
        <taxon>Pseudomonadota</taxon>
        <taxon>Gammaproteobacteria</taxon>
        <taxon>Enterobacterales</taxon>
        <taxon>Enterobacteriaceae</taxon>
        <taxon>Cronobacter</taxon>
    </lineage>
</organism>